<feature type="region of interest" description="Disordered" evidence="1">
    <location>
        <begin position="396"/>
        <end position="415"/>
    </location>
</feature>
<name>A0A7L5EFP2_PARDI</name>
<reference evidence="3 4" key="1">
    <citation type="submission" date="2020-04" db="EMBL/GenBank/DDBJ databases">
        <title>Complete Genomes and Methylome analysis of CBBP consortium that reverse antibiotic-induced susceptibility to vancomycin-resistant Enterococcus faecium infection.</title>
        <authorList>
            <person name="Fomenkov A."/>
            <person name="Zhang Z."/>
            <person name="Pamer E."/>
            <person name="Roberts R.J."/>
        </authorList>
    </citation>
    <scope>NUCLEOTIDE SEQUENCE [LARGE SCALE GENOMIC DNA]</scope>
    <source>
        <strain evidence="4">CBBP</strain>
    </source>
</reference>
<protein>
    <submittedName>
        <fullName evidence="3">Uncharacterized protein</fullName>
    </submittedName>
</protein>
<evidence type="ECO:0000313" key="3">
    <source>
        <dbReference type="EMBL" id="QJE29594.1"/>
    </source>
</evidence>
<evidence type="ECO:0000256" key="1">
    <source>
        <dbReference type="SAM" id="MobiDB-lite"/>
    </source>
</evidence>
<evidence type="ECO:0000256" key="2">
    <source>
        <dbReference type="SAM" id="SignalP"/>
    </source>
</evidence>
<feature type="compositionally biased region" description="Basic and acidic residues" evidence="1">
    <location>
        <begin position="396"/>
        <end position="407"/>
    </location>
</feature>
<sequence>MRQSFLRKVTGGILLLLAGLTQVVTAQQAQTEAWVITKDVDYTDVIHVKELIINGTSENPTDTIDISLRNNSTIETITVESGKAKIHFTGDENITYTLGTITIAKDAELTLLGSPQKLSIQSVSNEGRFTDETGVVQEVKGTHSFAIEQAGGYSMGGALSIYSKAGKATSEMGPMCTLQKKENNRWKDEMIGGSAETINFGVTKGGIYRLKWMDPDEEDNVQTVLHSKEINLLQIEEQTDLKDVTYDAIALHTGTLEATKVSMDNVAALPCTTEENSAGFSVGTFSNLELTLKGTNSRLGTLRNYGTMALKNEGDATFEETTIYNEGIFTDETGNEGMILGPAGLWIQEFKPNKDNTGPDGTQIKSVSLRYAIKSFYRKVIVETYQNGQWVNYDEIKGGESKNESPELRSTQGSETEKWTLRASYIFTTAVKGTYRFKIETTKDNCKTTWYSKPYELIESEYEIKDDQLELGTETTTILPSLLITAGKDGVVKDAILNNIEIPEHAVETPSVNVEPGATVNLTLKGKNDLGSILLAKGSTITLKPETAGEDMNEKLSISSVRNGGSFTDETATVSSVKDLSNHTMIEFTDTIIYQIENAISVSLRAVGNSLDGGYWLLGDHKIEKFDGEWKDVQSKSQLRADTPAENPNRSAEVVINLTTTETGIYRMKVTSTHIDNKTHNATLYFMFEIANLEDNITIKTIDGATVSIDGTSEEYKNANMLLFANNESTESPVKVTLNNVQLKEVEEYEEYTSSVVAENQNYELTLNGDNDLAAFIIEKDATATLKKGDSFKSLNATVYNGGKFIDETGTIQQVVDLDGLNMLSITGYGMTDWNGYSLVAYSDFFFGDYEVSDSALEHLVNGEWIPYHNSVMRSVEGTPEGGAPDSHECAYTYTGLETGQYRIKVYAEKWTEGAEFGKANHAVTLYHHFTITGPAPEPEPTYCSITLPSVKGITTSPTAGTYWESEGSSFSFSLKLDPDYDQSQPIVKVNDTEVTPDGNGTYTISSIYENITITIEGITENTPTGNAVVEENGVKIWTADRQLHLSVPSAECVWIYAFNGSLIRSLDEVAGDITVNLNKGSYIIIIGEKRYKVAL</sequence>
<evidence type="ECO:0000313" key="4">
    <source>
        <dbReference type="Proteomes" id="UP000501982"/>
    </source>
</evidence>
<dbReference type="EMBL" id="CP051672">
    <property type="protein sequence ID" value="QJE29594.1"/>
    <property type="molecule type" value="Genomic_DNA"/>
</dbReference>
<accession>A0A7L5EFP2</accession>
<keyword evidence="2" id="KW-0732">Signal</keyword>
<dbReference type="Proteomes" id="UP000501982">
    <property type="component" value="Chromosome"/>
</dbReference>
<gene>
    <name evidence="3" type="ORF">HHO38_15340</name>
</gene>
<organism evidence="3 4">
    <name type="scientific">Parabacteroides distasonis</name>
    <dbReference type="NCBI Taxonomy" id="823"/>
    <lineage>
        <taxon>Bacteria</taxon>
        <taxon>Pseudomonadati</taxon>
        <taxon>Bacteroidota</taxon>
        <taxon>Bacteroidia</taxon>
        <taxon>Bacteroidales</taxon>
        <taxon>Tannerellaceae</taxon>
        <taxon>Parabacteroides</taxon>
    </lineage>
</organism>
<feature type="signal peptide" evidence="2">
    <location>
        <begin position="1"/>
        <end position="26"/>
    </location>
</feature>
<dbReference type="RefSeq" id="WP_036618840.1">
    <property type="nucleotide sequence ID" value="NZ_CP051672.1"/>
</dbReference>
<proteinExistence type="predicted"/>
<dbReference type="AlphaFoldDB" id="A0A7L5EFP2"/>
<feature type="chain" id="PRO_5029804635" evidence="2">
    <location>
        <begin position="27"/>
        <end position="1096"/>
    </location>
</feature>